<protein>
    <submittedName>
        <fullName evidence="1">Uncharacterized protein</fullName>
    </submittedName>
</protein>
<reference evidence="1 2" key="1">
    <citation type="submission" date="2024-01" db="EMBL/GenBank/DDBJ databases">
        <title>A draft genome for a cacao thread blight-causing isolate of Paramarasmius palmivorus.</title>
        <authorList>
            <person name="Baruah I.K."/>
            <person name="Bukari Y."/>
            <person name="Amoako-Attah I."/>
            <person name="Meinhardt L.W."/>
            <person name="Bailey B.A."/>
            <person name="Cohen S.P."/>
        </authorList>
    </citation>
    <scope>NUCLEOTIDE SEQUENCE [LARGE SCALE GENOMIC DNA]</scope>
    <source>
        <strain evidence="1 2">GH-12</strain>
    </source>
</reference>
<name>A0AAW0CG43_9AGAR</name>
<evidence type="ECO:0000313" key="1">
    <source>
        <dbReference type="EMBL" id="KAK7037662.1"/>
    </source>
</evidence>
<evidence type="ECO:0000313" key="2">
    <source>
        <dbReference type="Proteomes" id="UP001383192"/>
    </source>
</evidence>
<accession>A0AAW0CG43</accession>
<sequence>MIVNSKPLHSTTDNNPPVSELVLYQTLDNREVSYRVWVPSTARTTRASTIITTSTSTTSTRTTVPMMDVVATTSTVISTSSSSTVIELNSPFDTIDPFPTSSDGTRDELISLGSTKSTSDILSEPTTLLPSSFTFPTVAERISSMGTLTVADTFSSPHTQGTTSASIVIADSNGVDPTIQVVLPSSVPPAPSFNPIILRSMALGCIIALVFQ</sequence>
<dbReference type="EMBL" id="JAYKXP010000045">
    <property type="protein sequence ID" value="KAK7037662.1"/>
    <property type="molecule type" value="Genomic_DNA"/>
</dbReference>
<dbReference type="AlphaFoldDB" id="A0AAW0CG43"/>
<dbReference type="Proteomes" id="UP001383192">
    <property type="component" value="Unassembled WGS sequence"/>
</dbReference>
<proteinExistence type="predicted"/>
<comment type="caution">
    <text evidence="1">The sequence shown here is derived from an EMBL/GenBank/DDBJ whole genome shotgun (WGS) entry which is preliminary data.</text>
</comment>
<gene>
    <name evidence="1" type="ORF">VNI00_010885</name>
</gene>
<organism evidence="1 2">
    <name type="scientific">Paramarasmius palmivorus</name>
    <dbReference type="NCBI Taxonomy" id="297713"/>
    <lineage>
        <taxon>Eukaryota</taxon>
        <taxon>Fungi</taxon>
        <taxon>Dikarya</taxon>
        <taxon>Basidiomycota</taxon>
        <taxon>Agaricomycotina</taxon>
        <taxon>Agaricomycetes</taxon>
        <taxon>Agaricomycetidae</taxon>
        <taxon>Agaricales</taxon>
        <taxon>Marasmiineae</taxon>
        <taxon>Marasmiaceae</taxon>
        <taxon>Paramarasmius</taxon>
    </lineage>
</organism>
<keyword evidence="2" id="KW-1185">Reference proteome</keyword>